<dbReference type="Proteomes" id="UP000050360">
    <property type="component" value="Unassembled WGS sequence"/>
</dbReference>
<keyword evidence="1" id="KW-1133">Transmembrane helix</keyword>
<name>A0A0P7ZEM9_9EURY</name>
<reference evidence="2 3" key="1">
    <citation type="submission" date="2015-09" db="EMBL/GenBank/DDBJ databases">
        <title>A metagenomics-based metabolic model of nitrate-dependent anaerobic oxidation of methane by Methanoperedens-like archaea.</title>
        <authorList>
            <person name="Arshad A."/>
            <person name="Speth D.R."/>
            <person name="De Graaf R.M."/>
            <person name="Op Den Camp H.J."/>
            <person name="Jetten M.S."/>
            <person name="Welte C.U."/>
        </authorList>
    </citation>
    <scope>NUCLEOTIDE SEQUENCE [LARGE SCALE GENOMIC DNA]</scope>
</reference>
<keyword evidence="1" id="KW-0472">Membrane</keyword>
<feature type="transmembrane region" description="Helical" evidence="1">
    <location>
        <begin position="7"/>
        <end position="23"/>
    </location>
</feature>
<dbReference type="EMBL" id="LKCM01000173">
    <property type="protein sequence ID" value="KPQ43157.1"/>
    <property type="molecule type" value="Genomic_DNA"/>
</dbReference>
<organism evidence="2 3">
    <name type="scientific">Candidatus Methanoperedens nitratireducens</name>
    <dbReference type="NCBI Taxonomy" id="1392998"/>
    <lineage>
        <taxon>Archaea</taxon>
        <taxon>Methanobacteriati</taxon>
        <taxon>Methanobacteriota</taxon>
        <taxon>Stenosarchaea group</taxon>
        <taxon>Methanomicrobia</taxon>
        <taxon>Methanosarcinales</taxon>
        <taxon>ANME-2 cluster</taxon>
        <taxon>Candidatus Methanoperedentaceae</taxon>
        <taxon>Candidatus Methanoperedens</taxon>
    </lineage>
</organism>
<proteinExistence type="predicted"/>
<sequence length="162" mass="18785">MIRVPKVIVIDTIPLLLFLIGAYDQNLILTFKRLKTYKYTFEDFTILKEFLFRTKVIVVTPGVLSEVSNFAFECGHFSDLLEKNIKYLMSMKEFYVSKEIIFESNEELFKFGFTDTSLIIAAKNNVGEILTRDYGLSQYCQKKLGIGALNLEDILRIKELIK</sequence>
<evidence type="ECO:0008006" key="4">
    <source>
        <dbReference type="Google" id="ProtNLM"/>
    </source>
</evidence>
<gene>
    <name evidence="2" type="ORF">MPEBLZ_02271</name>
</gene>
<evidence type="ECO:0000256" key="1">
    <source>
        <dbReference type="SAM" id="Phobius"/>
    </source>
</evidence>
<accession>A0A0P7ZEM9</accession>
<dbReference type="AlphaFoldDB" id="A0A0P7ZEM9"/>
<evidence type="ECO:0000313" key="2">
    <source>
        <dbReference type="EMBL" id="KPQ43157.1"/>
    </source>
</evidence>
<evidence type="ECO:0000313" key="3">
    <source>
        <dbReference type="Proteomes" id="UP000050360"/>
    </source>
</evidence>
<protein>
    <recommendedName>
        <fullName evidence="4">PIN domain-containing protein</fullName>
    </recommendedName>
</protein>
<keyword evidence="1" id="KW-0812">Transmembrane</keyword>
<comment type="caution">
    <text evidence="2">The sequence shown here is derived from an EMBL/GenBank/DDBJ whole genome shotgun (WGS) entry which is preliminary data.</text>
</comment>